<dbReference type="Proteomes" id="UP000523000">
    <property type="component" value="Unassembled WGS sequence"/>
</dbReference>
<protein>
    <submittedName>
        <fullName evidence="4">3-methyladenine DNA glycosylase/8-oxoguanine DNA glycosylase</fullName>
    </submittedName>
</protein>
<dbReference type="GO" id="GO:0008725">
    <property type="term" value="F:DNA-3-methyladenine glycosylase activity"/>
    <property type="evidence" value="ECO:0007669"/>
    <property type="project" value="TreeGrafter"/>
</dbReference>
<keyword evidence="2" id="KW-0234">DNA repair</keyword>
<organism evidence="4 5">
    <name type="scientific">Paeniglutamicibacter cryotolerans</name>
    <dbReference type="NCBI Taxonomy" id="670079"/>
    <lineage>
        <taxon>Bacteria</taxon>
        <taxon>Bacillati</taxon>
        <taxon>Actinomycetota</taxon>
        <taxon>Actinomycetes</taxon>
        <taxon>Micrococcales</taxon>
        <taxon>Micrococcaceae</taxon>
        <taxon>Paeniglutamicibacter</taxon>
    </lineage>
</organism>
<evidence type="ECO:0000256" key="3">
    <source>
        <dbReference type="SAM" id="MobiDB-lite"/>
    </source>
</evidence>
<dbReference type="EMBL" id="JACHVS010000001">
    <property type="protein sequence ID" value="MBB2994059.1"/>
    <property type="molecule type" value="Genomic_DNA"/>
</dbReference>
<evidence type="ECO:0000313" key="5">
    <source>
        <dbReference type="Proteomes" id="UP000523000"/>
    </source>
</evidence>
<reference evidence="4 5" key="1">
    <citation type="submission" date="2020-08" db="EMBL/GenBank/DDBJ databases">
        <title>Sequencing the genomes of 1000 actinobacteria strains.</title>
        <authorList>
            <person name="Klenk H.-P."/>
        </authorList>
    </citation>
    <scope>NUCLEOTIDE SEQUENCE [LARGE SCALE GENOMIC DNA]</scope>
    <source>
        <strain evidence="4 5">DSM 22826</strain>
    </source>
</reference>
<dbReference type="GO" id="GO:0006307">
    <property type="term" value="P:DNA alkylation repair"/>
    <property type="evidence" value="ECO:0007669"/>
    <property type="project" value="TreeGrafter"/>
</dbReference>
<dbReference type="AlphaFoldDB" id="A0A839QD46"/>
<dbReference type="GO" id="GO:0005737">
    <property type="term" value="C:cytoplasm"/>
    <property type="evidence" value="ECO:0007669"/>
    <property type="project" value="TreeGrafter"/>
</dbReference>
<dbReference type="GO" id="GO:0043916">
    <property type="term" value="F:DNA-7-methylguanine glycosylase activity"/>
    <property type="evidence" value="ECO:0007669"/>
    <property type="project" value="TreeGrafter"/>
</dbReference>
<feature type="region of interest" description="Disordered" evidence="3">
    <location>
        <begin position="1"/>
        <end position="24"/>
    </location>
</feature>
<dbReference type="GO" id="GO:0006285">
    <property type="term" value="P:base-excision repair, AP site formation"/>
    <property type="evidence" value="ECO:0007669"/>
    <property type="project" value="TreeGrafter"/>
</dbReference>
<dbReference type="GO" id="GO:0032993">
    <property type="term" value="C:protein-DNA complex"/>
    <property type="evidence" value="ECO:0007669"/>
    <property type="project" value="TreeGrafter"/>
</dbReference>
<dbReference type="RefSeq" id="WP_183509424.1">
    <property type="nucleotide sequence ID" value="NZ_BAABGK010000106.1"/>
</dbReference>
<evidence type="ECO:0000256" key="1">
    <source>
        <dbReference type="ARBA" id="ARBA00022763"/>
    </source>
</evidence>
<accession>A0A839QD46</accession>
<proteinExistence type="predicted"/>
<name>A0A839QD46_9MICC</name>
<dbReference type="PANTHER" id="PTHR43003:SF6">
    <property type="entry name" value="DNA GLYCOSYLASE"/>
    <property type="match status" value="1"/>
</dbReference>
<dbReference type="PANTHER" id="PTHR43003">
    <property type="entry name" value="DNA-3-METHYLADENINE GLYCOSYLASE"/>
    <property type="match status" value="1"/>
</dbReference>
<gene>
    <name evidence="4" type="ORF">E9229_000250</name>
</gene>
<keyword evidence="5" id="KW-1185">Reference proteome</keyword>
<sequence>MEQSIPDTVPGHLPAAEARGSWDPRGPYSLSGTLAVLQRGSADPCVQVGRYEAWLCFSTTEGPVTLLLQRKGLQAGAGGASPVFISAWGPGAGAAVAGAPRLLGAGDDWSGFDERGFSASLPPLVTEARRRHPGLRLPSTGRMFDALLIAVLEQRVTTIEARFAWRYLAMNFGERPPGPVPQGMRLPPTPAAIRAVTPWQWHAARVDAQRSSSAVRAAAVAPALERWGSRPLGGLDPRNGIGVDAALASLPGIGLWTIAETLQRTHGSPDHVSVGDYHLAAFVGQALTGRRVDDARMLELLEPWSGHRQRVVRLLGLSGVKKQAFGPRLAPMDHRHR</sequence>
<dbReference type="SUPFAM" id="SSF48150">
    <property type="entry name" value="DNA-glycosylase"/>
    <property type="match status" value="1"/>
</dbReference>
<dbReference type="InterPro" id="IPR051912">
    <property type="entry name" value="Alkylbase_DNA_Glycosylase/TA"/>
</dbReference>
<evidence type="ECO:0000313" key="4">
    <source>
        <dbReference type="EMBL" id="MBB2994059.1"/>
    </source>
</evidence>
<dbReference type="GO" id="GO:0032131">
    <property type="term" value="F:alkylated DNA binding"/>
    <property type="evidence" value="ECO:0007669"/>
    <property type="project" value="TreeGrafter"/>
</dbReference>
<keyword evidence="1" id="KW-0227">DNA damage</keyword>
<evidence type="ECO:0000256" key="2">
    <source>
        <dbReference type="ARBA" id="ARBA00023204"/>
    </source>
</evidence>
<dbReference type="InterPro" id="IPR011257">
    <property type="entry name" value="DNA_glycosylase"/>
</dbReference>
<comment type="caution">
    <text evidence="4">The sequence shown here is derived from an EMBL/GenBank/DDBJ whole genome shotgun (WGS) entry which is preliminary data.</text>
</comment>
<dbReference type="Gene3D" id="1.10.340.30">
    <property type="entry name" value="Hypothetical protein, domain 2"/>
    <property type="match status" value="1"/>
</dbReference>